<dbReference type="AlphaFoldDB" id="A0ABD5JN05"/>
<reference evidence="1 2" key="1">
    <citation type="submission" date="2023-11" db="EMBL/GenBank/DDBJ databases">
        <title>30 novel species of actinomycetes from the DSMZ collection.</title>
        <authorList>
            <person name="Nouioui I."/>
        </authorList>
    </citation>
    <scope>NUCLEOTIDE SEQUENCE [LARGE SCALE GENOMIC DNA]</scope>
    <source>
        <strain evidence="1 2">DSM 41602</strain>
    </source>
</reference>
<dbReference type="RefSeq" id="WP_250846375.1">
    <property type="nucleotide sequence ID" value="NZ_JBIUVS010000005.1"/>
</dbReference>
<organism evidence="1 2">
    <name type="scientific">Streptomyces antimycoticus</name>
    <dbReference type="NCBI Taxonomy" id="68175"/>
    <lineage>
        <taxon>Bacteria</taxon>
        <taxon>Bacillati</taxon>
        <taxon>Actinomycetota</taxon>
        <taxon>Actinomycetes</taxon>
        <taxon>Kitasatosporales</taxon>
        <taxon>Streptomycetaceae</taxon>
        <taxon>Streptomyces</taxon>
        <taxon>Streptomyces violaceusniger group</taxon>
    </lineage>
</organism>
<protein>
    <submittedName>
        <fullName evidence="1">Uncharacterized protein</fullName>
    </submittedName>
</protein>
<gene>
    <name evidence="1" type="ORF">V2K49_36575</name>
</gene>
<evidence type="ECO:0000313" key="2">
    <source>
        <dbReference type="Proteomes" id="UP001354649"/>
    </source>
</evidence>
<sequence>MPLRTRDTVEVGTPAAVPTSVIGTRHRRAPSSPRAGVAQAVRRTLDAELRDGVRAPSAFAESPGEQAAQALPRHRQSVIEELTLRIVAAPGREVLLMADGDPQAMGPDSGLDLGHFDDRATAFVLTCWDDEARAVARIEEAVRSSAPPVIANVSVLEEHPAQLA</sequence>
<dbReference type="Proteomes" id="UP001354649">
    <property type="component" value="Unassembled WGS sequence"/>
</dbReference>
<dbReference type="EMBL" id="JAZBJQ010000034">
    <property type="protein sequence ID" value="MEE4588519.1"/>
    <property type="molecule type" value="Genomic_DNA"/>
</dbReference>
<comment type="caution">
    <text evidence="1">The sequence shown here is derived from an EMBL/GenBank/DDBJ whole genome shotgun (WGS) entry which is preliminary data.</text>
</comment>
<accession>A0ABD5JN05</accession>
<name>A0ABD5JN05_9ACTN</name>
<evidence type="ECO:0000313" key="1">
    <source>
        <dbReference type="EMBL" id="MEE4588519.1"/>
    </source>
</evidence>
<proteinExistence type="predicted"/>